<protein>
    <submittedName>
        <fullName evidence="2">Uncharacterized protein</fullName>
    </submittedName>
</protein>
<dbReference type="AlphaFoldDB" id="A0A4S2KWK6"/>
<feature type="region of interest" description="Disordered" evidence="1">
    <location>
        <begin position="59"/>
        <end position="105"/>
    </location>
</feature>
<keyword evidence="3" id="KW-1185">Reference proteome</keyword>
<name>A0A4S2KWK6_9HYME</name>
<feature type="compositionally biased region" description="Polar residues" evidence="1">
    <location>
        <begin position="59"/>
        <end position="70"/>
    </location>
</feature>
<proteinExistence type="predicted"/>
<evidence type="ECO:0000313" key="2">
    <source>
        <dbReference type="EMBL" id="TGZ54370.1"/>
    </source>
</evidence>
<sequence length="105" mass="11896">MTAEKQHVMLYARTYCLHDFIDHDTLDHDEILGNWRNQTELGAFIDLTRIGANNARTNVATQQRDSTNEQVKVAGRGTKAGKADSDVACRREQEVDYRRGADRSS</sequence>
<gene>
    <name evidence="2" type="ORF">DBV15_12184</name>
</gene>
<organism evidence="2 3">
    <name type="scientific">Temnothorax longispinosus</name>
    <dbReference type="NCBI Taxonomy" id="300112"/>
    <lineage>
        <taxon>Eukaryota</taxon>
        <taxon>Metazoa</taxon>
        <taxon>Ecdysozoa</taxon>
        <taxon>Arthropoda</taxon>
        <taxon>Hexapoda</taxon>
        <taxon>Insecta</taxon>
        <taxon>Pterygota</taxon>
        <taxon>Neoptera</taxon>
        <taxon>Endopterygota</taxon>
        <taxon>Hymenoptera</taxon>
        <taxon>Apocrita</taxon>
        <taxon>Aculeata</taxon>
        <taxon>Formicoidea</taxon>
        <taxon>Formicidae</taxon>
        <taxon>Myrmicinae</taxon>
        <taxon>Temnothorax</taxon>
    </lineage>
</organism>
<evidence type="ECO:0000256" key="1">
    <source>
        <dbReference type="SAM" id="MobiDB-lite"/>
    </source>
</evidence>
<reference evidence="2 3" key="1">
    <citation type="journal article" date="2019" name="Philos. Trans. R. Soc. Lond., B, Biol. Sci.">
        <title>Ant behaviour and brain gene expression of defending hosts depend on the ecological success of the intruding social parasite.</title>
        <authorList>
            <person name="Kaur R."/>
            <person name="Stoldt M."/>
            <person name="Jongepier E."/>
            <person name="Feldmeyer B."/>
            <person name="Menzel F."/>
            <person name="Bornberg-Bauer E."/>
            <person name="Foitzik S."/>
        </authorList>
    </citation>
    <scope>NUCLEOTIDE SEQUENCE [LARGE SCALE GENOMIC DNA]</scope>
    <source>
        <tissue evidence="2">Whole body</tissue>
    </source>
</reference>
<dbReference type="EMBL" id="QBLH01000695">
    <property type="protein sequence ID" value="TGZ54370.1"/>
    <property type="molecule type" value="Genomic_DNA"/>
</dbReference>
<dbReference type="Proteomes" id="UP000310200">
    <property type="component" value="Unassembled WGS sequence"/>
</dbReference>
<comment type="caution">
    <text evidence="2">The sequence shown here is derived from an EMBL/GenBank/DDBJ whole genome shotgun (WGS) entry which is preliminary data.</text>
</comment>
<evidence type="ECO:0000313" key="3">
    <source>
        <dbReference type="Proteomes" id="UP000310200"/>
    </source>
</evidence>
<accession>A0A4S2KWK6</accession>
<feature type="compositionally biased region" description="Basic and acidic residues" evidence="1">
    <location>
        <begin position="81"/>
        <end position="105"/>
    </location>
</feature>